<feature type="transmembrane region" description="Helical" evidence="1">
    <location>
        <begin position="45"/>
        <end position="67"/>
    </location>
</feature>
<organism evidence="2">
    <name type="scientific">human gut metagenome</name>
    <dbReference type="NCBI Taxonomy" id="408170"/>
    <lineage>
        <taxon>unclassified sequences</taxon>
        <taxon>metagenomes</taxon>
        <taxon>organismal metagenomes</taxon>
    </lineage>
</organism>
<dbReference type="GO" id="GO:0015293">
    <property type="term" value="F:symporter activity"/>
    <property type="evidence" value="ECO:0007669"/>
    <property type="project" value="InterPro"/>
</dbReference>
<dbReference type="InterPro" id="IPR036259">
    <property type="entry name" value="MFS_trans_sf"/>
</dbReference>
<gene>
    <name evidence="2" type="ORF">OBE_08264</name>
</gene>
<dbReference type="GO" id="GO:0008643">
    <property type="term" value="P:carbohydrate transport"/>
    <property type="evidence" value="ECO:0007669"/>
    <property type="project" value="InterPro"/>
</dbReference>
<protein>
    <submittedName>
        <fullName evidence="2">Sugar (Glycoside-Pentoside-Hexuronide) transporter</fullName>
    </submittedName>
</protein>
<evidence type="ECO:0000256" key="1">
    <source>
        <dbReference type="SAM" id="Phobius"/>
    </source>
</evidence>
<sequence>MSKEERTSVSAAPQSTMIKWPWWKKFLIGSGEFGENMSNAMFTTYISIFYTDIAGIAPALVTLIVWITKIWDAINDILVGVLADRTHTKLGRYRPWIILSAIPMVVVTFLSFLTNPGWSYGLRVVFAILTYC</sequence>
<reference evidence="2" key="1">
    <citation type="journal article" date="2013" name="Environ. Microbiol.">
        <title>Microbiota from the distal guts of lean and obese adolescents exhibit partial functional redundancy besides clear differences in community structure.</title>
        <authorList>
            <person name="Ferrer M."/>
            <person name="Ruiz A."/>
            <person name="Lanza F."/>
            <person name="Haange S.B."/>
            <person name="Oberbach A."/>
            <person name="Till H."/>
            <person name="Bargiela R."/>
            <person name="Campoy C."/>
            <person name="Segura M.T."/>
            <person name="Richter M."/>
            <person name="von Bergen M."/>
            <person name="Seifert J."/>
            <person name="Suarez A."/>
        </authorList>
    </citation>
    <scope>NUCLEOTIDE SEQUENCE</scope>
</reference>
<name>K1SMI8_9ZZZZ</name>
<evidence type="ECO:0000313" key="2">
    <source>
        <dbReference type="EMBL" id="EKC61867.1"/>
    </source>
</evidence>
<dbReference type="Gene3D" id="1.20.1250.20">
    <property type="entry name" value="MFS general substrate transporter like domains"/>
    <property type="match status" value="1"/>
</dbReference>
<dbReference type="GO" id="GO:0005886">
    <property type="term" value="C:plasma membrane"/>
    <property type="evidence" value="ECO:0007669"/>
    <property type="project" value="TreeGrafter"/>
</dbReference>
<dbReference type="Pfam" id="PF13347">
    <property type="entry name" value="MFS_2"/>
    <property type="match status" value="1"/>
</dbReference>
<keyword evidence="1" id="KW-0472">Membrane</keyword>
<dbReference type="PANTHER" id="PTHR11328">
    <property type="entry name" value="MAJOR FACILITATOR SUPERFAMILY DOMAIN-CONTAINING PROTEIN"/>
    <property type="match status" value="1"/>
</dbReference>
<feature type="non-terminal residue" evidence="2">
    <location>
        <position position="132"/>
    </location>
</feature>
<dbReference type="SUPFAM" id="SSF103473">
    <property type="entry name" value="MFS general substrate transporter"/>
    <property type="match status" value="1"/>
</dbReference>
<dbReference type="AlphaFoldDB" id="K1SMI8"/>
<dbReference type="InterPro" id="IPR039672">
    <property type="entry name" value="MFS_2"/>
</dbReference>
<accession>K1SMI8</accession>
<feature type="transmembrane region" description="Helical" evidence="1">
    <location>
        <begin position="95"/>
        <end position="113"/>
    </location>
</feature>
<dbReference type="EMBL" id="AJWZ01005698">
    <property type="protein sequence ID" value="EKC61867.1"/>
    <property type="molecule type" value="Genomic_DNA"/>
</dbReference>
<keyword evidence="1" id="KW-1133">Transmembrane helix</keyword>
<dbReference type="PANTHER" id="PTHR11328:SF24">
    <property type="entry name" value="MAJOR FACILITATOR SUPERFAMILY (MFS) PROFILE DOMAIN-CONTAINING PROTEIN"/>
    <property type="match status" value="1"/>
</dbReference>
<proteinExistence type="predicted"/>
<comment type="caution">
    <text evidence="2">The sequence shown here is derived from an EMBL/GenBank/DDBJ whole genome shotgun (WGS) entry which is preliminary data.</text>
</comment>
<keyword evidence="1" id="KW-0812">Transmembrane</keyword>